<feature type="signal peptide" evidence="1">
    <location>
        <begin position="1"/>
        <end position="29"/>
    </location>
</feature>
<sequence length="633" mass="67288">MRLVKCCRAFALGTVLLVAACAGPAPVPAGDSPSPSTNPAAAENVSISRLPLPPTAPNLRAGSCKNRTGCLDPGTAGLAEGPGYMKDGAHVLLPVRFAGAPDAPNPAHVYSGDQVIVIKTDATSFSNGDAWKCITCGVPDTFGANRNAEAPQDAGGLIVDHPQAFRDGKRVLLGTNVLDCGPHRIVDDACTAGTAKIYPIAAYRAGGPMRELRLHPDDAHLGFSEPVMAGDVYLDQLPVFCRMRFDAAGDRYVLEEVRYLVDTDPRKQMLSVDPENSTELLRNEPTAVIGELRGFTDDGNSALGIGTMDSGNFDLFTTDLASAASHRWTQNPAYTDPADMSPDGRWVVYMDGRVNDRMNFAGALPGIPPLIDIVNVGAVQFLYNNGNRRFFQPYLANNGGASAVADRQLNACDDPTPGSGSICDPLWNGRADPTWSPDGTRIVYWQAMVEPPACGRGQRTASTCPQSTEPGGRKTRLMMAELTDRRPQVHQGPTSFRSEIPWAVRYEPGLPLPTRPSVRPGAYTLKGRMSGAARVVLAESADGRSIAQIDVTYTNFSDDGVNVIDGTESATSAPYIRHADLRLSGRHSGFRKSSEPSGFVITPPSSRGGRATVTGTLTTVLDGATYTSPGTGE</sequence>
<dbReference type="EMBL" id="AP022588">
    <property type="protein sequence ID" value="BBY27136.1"/>
    <property type="molecule type" value="Genomic_DNA"/>
</dbReference>
<dbReference type="SUPFAM" id="SSF82171">
    <property type="entry name" value="DPP6 N-terminal domain-like"/>
    <property type="match status" value="1"/>
</dbReference>
<keyword evidence="1" id="KW-0732">Signal</keyword>
<gene>
    <name evidence="2" type="ORF">MSEDJ_12320</name>
</gene>
<dbReference type="Pfam" id="PF07676">
    <property type="entry name" value="PD40"/>
    <property type="match status" value="1"/>
</dbReference>
<keyword evidence="3" id="KW-1185">Reference proteome</keyword>
<dbReference type="InterPro" id="IPR011659">
    <property type="entry name" value="WD40"/>
</dbReference>
<dbReference type="RefSeq" id="WP_163796057.1">
    <property type="nucleotide sequence ID" value="NZ_AP022588.1"/>
</dbReference>
<proteinExistence type="predicted"/>
<name>A0A7I7QMQ6_9MYCO</name>
<dbReference type="AlphaFoldDB" id="A0A7I7QMQ6"/>
<accession>A0A7I7QMQ6</accession>
<dbReference type="PROSITE" id="PS51257">
    <property type="entry name" value="PROKAR_LIPOPROTEIN"/>
    <property type="match status" value="1"/>
</dbReference>
<dbReference type="KEGG" id="msei:MSEDJ_12320"/>
<feature type="chain" id="PRO_5038734761" evidence="1">
    <location>
        <begin position="30"/>
        <end position="633"/>
    </location>
</feature>
<evidence type="ECO:0000313" key="3">
    <source>
        <dbReference type="Proteomes" id="UP000467193"/>
    </source>
</evidence>
<dbReference type="Gene3D" id="2.120.10.30">
    <property type="entry name" value="TolB, C-terminal domain"/>
    <property type="match status" value="1"/>
</dbReference>
<evidence type="ECO:0000313" key="2">
    <source>
        <dbReference type="EMBL" id="BBY27136.1"/>
    </source>
</evidence>
<dbReference type="Proteomes" id="UP000467193">
    <property type="component" value="Chromosome"/>
</dbReference>
<evidence type="ECO:0000256" key="1">
    <source>
        <dbReference type="SAM" id="SignalP"/>
    </source>
</evidence>
<reference evidence="2 3" key="1">
    <citation type="journal article" date="2019" name="Emerg. Microbes Infect.">
        <title>Comprehensive subspecies identification of 175 nontuberculous mycobacteria species based on 7547 genomic profiles.</title>
        <authorList>
            <person name="Matsumoto Y."/>
            <person name="Kinjo T."/>
            <person name="Motooka D."/>
            <person name="Nabeya D."/>
            <person name="Jung N."/>
            <person name="Uechi K."/>
            <person name="Horii T."/>
            <person name="Iida T."/>
            <person name="Fujita J."/>
            <person name="Nakamura S."/>
        </authorList>
    </citation>
    <scope>NUCLEOTIDE SEQUENCE [LARGE SCALE GENOMIC DNA]</scope>
    <source>
        <strain evidence="2 3">JCM 17899</strain>
    </source>
</reference>
<protein>
    <submittedName>
        <fullName evidence="2">Uncharacterized protein</fullName>
    </submittedName>
</protein>
<organism evidence="2 3">
    <name type="scientific">Mycolicibacterium sediminis</name>
    <dbReference type="NCBI Taxonomy" id="1286180"/>
    <lineage>
        <taxon>Bacteria</taxon>
        <taxon>Bacillati</taxon>
        <taxon>Actinomycetota</taxon>
        <taxon>Actinomycetes</taxon>
        <taxon>Mycobacteriales</taxon>
        <taxon>Mycobacteriaceae</taxon>
        <taxon>Mycolicibacterium</taxon>
    </lineage>
</organism>
<dbReference type="InterPro" id="IPR011042">
    <property type="entry name" value="6-blade_b-propeller_TolB-like"/>
</dbReference>